<accession>A0ABT6NDB6</accession>
<feature type="transmembrane region" description="Helical" evidence="1">
    <location>
        <begin position="5"/>
        <end position="25"/>
    </location>
</feature>
<feature type="domain" description="DUF3048" evidence="2">
    <location>
        <begin position="70"/>
        <end position="209"/>
    </location>
</feature>
<dbReference type="InterPro" id="IPR035328">
    <property type="entry name" value="DUF3048_C"/>
</dbReference>
<feature type="domain" description="DUF3048" evidence="3">
    <location>
        <begin position="251"/>
        <end position="352"/>
    </location>
</feature>
<evidence type="ECO:0000313" key="5">
    <source>
        <dbReference type="Proteomes" id="UP001158045"/>
    </source>
</evidence>
<proteinExistence type="predicted"/>
<comment type="caution">
    <text evidence="4">The sequence shown here is derived from an EMBL/GenBank/DDBJ whole genome shotgun (WGS) entry which is preliminary data.</text>
</comment>
<keyword evidence="1" id="KW-0472">Membrane</keyword>
<dbReference type="EMBL" id="JARYZI010000005">
    <property type="protein sequence ID" value="MDH8678410.1"/>
    <property type="molecule type" value="Genomic_DNA"/>
</dbReference>
<dbReference type="Pfam" id="PF11258">
    <property type="entry name" value="DUF3048"/>
    <property type="match status" value="1"/>
</dbReference>
<evidence type="ECO:0000313" key="4">
    <source>
        <dbReference type="EMBL" id="MDH8678410.1"/>
    </source>
</evidence>
<dbReference type="RefSeq" id="WP_281094253.1">
    <property type="nucleotide sequence ID" value="NZ_JARYZI010000005.1"/>
</dbReference>
<evidence type="ECO:0000256" key="1">
    <source>
        <dbReference type="SAM" id="Phobius"/>
    </source>
</evidence>
<keyword evidence="1" id="KW-0812">Transmembrane</keyword>
<gene>
    <name evidence="4" type="ORF">QE109_09650</name>
</gene>
<dbReference type="Proteomes" id="UP001158045">
    <property type="component" value="Unassembled WGS sequence"/>
</dbReference>
<dbReference type="SUPFAM" id="SSF159774">
    <property type="entry name" value="YerB-like"/>
    <property type="match status" value="1"/>
</dbReference>
<name>A0ABT6NDB6_9FIRM</name>
<dbReference type="InterPro" id="IPR023158">
    <property type="entry name" value="YerB-like_sf"/>
</dbReference>
<dbReference type="InterPro" id="IPR021416">
    <property type="entry name" value="DUF3048_N"/>
</dbReference>
<evidence type="ECO:0000259" key="3">
    <source>
        <dbReference type="Pfam" id="PF17479"/>
    </source>
</evidence>
<keyword evidence="5" id="KW-1185">Reference proteome</keyword>
<dbReference type="Gene3D" id="3.50.90.10">
    <property type="entry name" value="YerB-like"/>
    <property type="match status" value="1"/>
</dbReference>
<sequence length="365" mass="41145">MKRNIVIGGSVIGTIILVVILALVFKSPSNSFETTEPTTTQVVVTVPTETETEIEATTSAPVVDSHYNPLTGTYSDSDLTTRRPIVVMLDNQYLARPQAALAEADVVYEILAEGLITRYMAVFYGTYPDHIGPVRSARPYFIEKAYEFDPYYVHVGGSMQALSDIRKYQLADIDGLTSGAFWRENHKKIPHNMYTSSESIIKDATRLGYADTKPFSFLNFYDEFTIIEGKDATDITFVYKEPVKSDSIGYYTSYKYNDEKHLYFRYTNGDAHVDENTKEELTCTNILVQYAKTVVLDNEGRLDVDLITTGKGKYYSAGKVMDVTWSKKTVDSKTDFFDLKGNPITLNPGVTWFQIMKIGTEETIK</sequence>
<evidence type="ECO:0000259" key="2">
    <source>
        <dbReference type="Pfam" id="PF11258"/>
    </source>
</evidence>
<dbReference type="Pfam" id="PF17479">
    <property type="entry name" value="DUF3048_C"/>
    <property type="match status" value="1"/>
</dbReference>
<organism evidence="4 5">
    <name type="scientific">Fusibacter bizertensis</name>
    <dbReference type="NCBI Taxonomy" id="1488331"/>
    <lineage>
        <taxon>Bacteria</taxon>
        <taxon>Bacillati</taxon>
        <taxon>Bacillota</taxon>
        <taxon>Clostridia</taxon>
        <taxon>Eubacteriales</taxon>
        <taxon>Eubacteriales Family XII. Incertae Sedis</taxon>
        <taxon>Fusibacter</taxon>
    </lineage>
</organism>
<reference evidence="4 5" key="1">
    <citation type="submission" date="2023-04" db="EMBL/GenBank/DDBJ databases">
        <title>Fusibacter bizertensis strain WBS, isolated from littoral bottom sediments of the Arctic seas - biochemical and genomic analysis.</title>
        <authorList>
            <person name="Brioukhanov A.L."/>
        </authorList>
    </citation>
    <scope>NUCLEOTIDE SEQUENCE [LARGE SCALE GENOMIC DNA]</scope>
    <source>
        <strain evidence="4 5">WBS</strain>
    </source>
</reference>
<protein>
    <submittedName>
        <fullName evidence="4">DUF3048 domain-containing protein</fullName>
    </submittedName>
</protein>
<keyword evidence="1" id="KW-1133">Transmembrane helix</keyword>